<dbReference type="AntiFam" id="ANF00051">
    <property type="entry name" value="Translation of DNA tandem repeat"/>
</dbReference>
<dbReference type="PATRIC" id="fig|1279460.3.peg.4759"/>
<proteinExistence type="predicted"/>
<dbReference type="AlphaFoldDB" id="A0A0M4NPB8"/>
<dbReference type="Proteomes" id="UP000056502">
    <property type="component" value="Chromosome II"/>
</dbReference>
<evidence type="ECO:0000313" key="2">
    <source>
        <dbReference type="Proteomes" id="UP000056502"/>
    </source>
</evidence>
<protein>
    <submittedName>
        <fullName evidence="1">Uncharacterized protein</fullName>
    </submittedName>
</protein>
<evidence type="ECO:0000313" key="1">
    <source>
        <dbReference type="EMBL" id="ALE41784.1"/>
    </source>
</evidence>
<accession>A0A0M4NPB8</accession>
<dbReference type="EMBL" id="CP012604">
    <property type="protein sequence ID" value="ALE41784.1"/>
    <property type="molecule type" value="Genomic_DNA"/>
</dbReference>
<sequence length="59" mass="6950">MWELQQITILQTNFKIVGTTHTFRKFFLTPNSRYLIFTSKINDLKVQVCLISLQAKNMS</sequence>
<gene>
    <name evidence="1" type="ORF">G436_4656</name>
</gene>
<name>A0A0M4NPB8_LEPIR</name>
<reference evidence="1 2" key="1">
    <citation type="journal article" date="2015" name="Genome Announc.">
        <title>Whole-Genome Sequence of Leptospira interrogans Serovar Hardjo Subtype Hardjoprajitno Strain Norma, Isolated from Cattle in a Leptospirosis Outbreak in Brazil.</title>
        <authorList>
            <person name="Cosate M.R."/>
            <person name="Soares S.C."/>
            <person name="Mendes T.A."/>
            <person name="Raittz R.T."/>
            <person name="Moreira E.C."/>
            <person name="Leite R."/>
            <person name="Fernandes G.R."/>
            <person name="Haddad J.P."/>
            <person name="Ortega J.M."/>
        </authorList>
    </citation>
    <scope>NUCLEOTIDE SEQUENCE [LARGE SCALE GENOMIC DNA]</scope>
    <source>
        <strain evidence="1 2">Norma</strain>
    </source>
</reference>
<organism evidence="1">
    <name type="scientific">Leptospira interrogans serovar Hardjo str. Norma</name>
    <dbReference type="NCBI Taxonomy" id="1279460"/>
    <lineage>
        <taxon>Bacteria</taxon>
        <taxon>Pseudomonadati</taxon>
        <taxon>Spirochaetota</taxon>
        <taxon>Spirochaetia</taxon>
        <taxon>Leptospirales</taxon>
        <taxon>Leptospiraceae</taxon>
        <taxon>Leptospira</taxon>
    </lineage>
</organism>